<reference evidence="1" key="1">
    <citation type="journal article" date="2014" name="Int. J. Syst. Evol. Microbiol.">
        <title>Complete genome sequence of Corynebacterium casei LMG S-19264T (=DSM 44701T), isolated from a smear-ripened cheese.</title>
        <authorList>
            <consortium name="US DOE Joint Genome Institute (JGI-PGF)"/>
            <person name="Walter F."/>
            <person name="Albersmeier A."/>
            <person name="Kalinowski J."/>
            <person name="Ruckert C."/>
        </authorList>
    </citation>
    <scope>NUCLEOTIDE SEQUENCE</scope>
    <source>
        <strain evidence="1">CGMCC 1.15794</strain>
    </source>
</reference>
<evidence type="ECO:0000313" key="2">
    <source>
        <dbReference type="Proteomes" id="UP000657592"/>
    </source>
</evidence>
<dbReference type="EMBL" id="BMJY01000021">
    <property type="protein sequence ID" value="GGH50568.1"/>
    <property type="molecule type" value="Genomic_DNA"/>
</dbReference>
<protein>
    <recommendedName>
        <fullName evidence="3">Transcriptional regulator, AbiEi antitoxin, Type IV TA system</fullName>
    </recommendedName>
</protein>
<dbReference type="Proteomes" id="UP000657592">
    <property type="component" value="Unassembled WGS sequence"/>
</dbReference>
<gene>
    <name evidence="1" type="ORF">GCM10010921_29380</name>
</gene>
<sequence length="324" mass="35493">MLDMSDTRIAPPALLPSPVPLLRPDLAAMRLDVAHRRGEVRRVAHGVYAPSHLWDPLPPWQRYLARVHAHALKCPNAVYCLESAAVLLGLPVTGSLAEIHVLSRSTAGRRVGDVRLHVTSEERDVVSEGGLLLLSAEDTAVDLARHRHPAVALMAADATLRLTGRSDPGVLADTNESRASSRGRARARWAIERATPLAETALESLSRAIVEWLGFPEPELQVAFPAADGGEYRSDMYWRGPDVIGEADGRIKYDGTFGDDSRRLWREKRREDELRRAAAGFARWGAEEVNDPPQLEAILLGAGVPRVRPRSAAPLLSLRSALRA</sequence>
<organism evidence="1 2">
    <name type="scientific">Microbacterium album</name>
    <dbReference type="NCBI Taxonomy" id="2053191"/>
    <lineage>
        <taxon>Bacteria</taxon>
        <taxon>Bacillati</taxon>
        <taxon>Actinomycetota</taxon>
        <taxon>Actinomycetes</taxon>
        <taxon>Micrococcales</taxon>
        <taxon>Microbacteriaceae</taxon>
        <taxon>Microbacterium</taxon>
    </lineage>
</organism>
<dbReference type="AlphaFoldDB" id="A0A917MNB9"/>
<proteinExistence type="predicted"/>
<accession>A0A917MNB9</accession>
<reference evidence="1" key="2">
    <citation type="submission" date="2020-09" db="EMBL/GenBank/DDBJ databases">
        <authorList>
            <person name="Sun Q."/>
            <person name="Zhou Y."/>
        </authorList>
    </citation>
    <scope>NUCLEOTIDE SEQUENCE</scope>
    <source>
        <strain evidence="1">CGMCC 1.15794</strain>
    </source>
</reference>
<comment type="caution">
    <text evidence="1">The sequence shown here is derived from an EMBL/GenBank/DDBJ whole genome shotgun (WGS) entry which is preliminary data.</text>
</comment>
<evidence type="ECO:0008006" key="3">
    <source>
        <dbReference type="Google" id="ProtNLM"/>
    </source>
</evidence>
<name>A0A917MNB9_9MICO</name>
<keyword evidence="2" id="KW-1185">Reference proteome</keyword>
<evidence type="ECO:0000313" key="1">
    <source>
        <dbReference type="EMBL" id="GGH50568.1"/>
    </source>
</evidence>